<evidence type="ECO:0000259" key="6">
    <source>
        <dbReference type="SMART" id="SM00499"/>
    </source>
</evidence>
<gene>
    <name evidence="7" type="ORF">F3Y22_tig00002237pilonHSYRG00639</name>
</gene>
<sequence>MIVLQQNKSSFYLYLHAKDYVLKPYITRKRHAKVEIHYKTLDPPHYLTIKANQHHISVKSTTITMAKLALLVATFALALFVVNASIYRQQHSCQQQIREEDNLRNCQRYIEDESSNRYHRSDRHLDSCCQQLENLQRDCRCDGLEQAVRQQMKDGEWEREEAQQLYKVAEKILQRCDNVEEPRRCDLPSRRWF</sequence>
<protein>
    <recommendedName>
        <fullName evidence="6">Bifunctional inhibitor/plant lipid transfer protein/seed storage helical domain-containing protein</fullName>
    </recommendedName>
</protein>
<keyword evidence="8" id="KW-1185">Reference proteome</keyword>
<dbReference type="AlphaFoldDB" id="A0A6A3CUN0"/>
<dbReference type="InterPro" id="IPR036312">
    <property type="entry name" value="Bifun_inhib/LTP/seed_sf"/>
</dbReference>
<dbReference type="Pfam" id="PF00234">
    <property type="entry name" value="Tryp_alpha_amyl"/>
    <property type="match status" value="1"/>
</dbReference>
<feature type="transmembrane region" description="Helical" evidence="5">
    <location>
        <begin position="68"/>
        <end position="87"/>
    </location>
</feature>
<dbReference type="CDD" id="cd00261">
    <property type="entry name" value="AAI_SS"/>
    <property type="match status" value="1"/>
</dbReference>
<dbReference type="SUPFAM" id="SSF47699">
    <property type="entry name" value="Bifunctional inhibitor/lipid-transfer protein/seed storage 2S albumin"/>
    <property type="match status" value="1"/>
</dbReference>
<keyword evidence="4" id="KW-1015">Disulfide bond</keyword>
<evidence type="ECO:0000313" key="8">
    <source>
        <dbReference type="Proteomes" id="UP000436088"/>
    </source>
</evidence>
<keyword evidence="5" id="KW-1133">Transmembrane helix</keyword>
<dbReference type="InterPro" id="IPR000617">
    <property type="entry name" value="Napin/2SS/CON"/>
</dbReference>
<keyword evidence="2" id="KW-0758">Storage protein</keyword>
<evidence type="ECO:0000256" key="1">
    <source>
        <dbReference type="ARBA" id="ARBA00008262"/>
    </source>
</evidence>
<dbReference type="SMART" id="SM00499">
    <property type="entry name" value="AAI"/>
    <property type="match status" value="1"/>
</dbReference>
<evidence type="ECO:0000256" key="3">
    <source>
        <dbReference type="ARBA" id="ARBA00023129"/>
    </source>
</evidence>
<feature type="domain" description="Bifunctional inhibitor/plant lipid transfer protein/seed storage helical" evidence="6">
    <location>
        <begin position="93"/>
        <end position="185"/>
    </location>
</feature>
<keyword evidence="5" id="KW-0812">Transmembrane</keyword>
<organism evidence="7 8">
    <name type="scientific">Hibiscus syriacus</name>
    <name type="common">Rose of Sharon</name>
    <dbReference type="NCBI Taxonomy" id="106335"/>
    <lineage>
        <taxon>Eukaryota</taxon>
        <taxon>Viridiplantae</taxon>
        <taxon>Streptophyta</taxon>
        <taxon>Embryophyta</taxon>
        <taxon>Tracheophyta</taxon>
        <taxon>Spermatophyta</taxon>
        <taxon>Magnoliopsida</taxon>
        <taxon>eudicotyledons</taxon>
        <taxon>Gunneridae</taxon>
        <taxon>Pentapetalae</taxon>
        <taxon>rosids</taxon>
        <taxon>malvids</taxon>
        <taxon>Malvales</taxon>
        <taxon>Malvaceae</taxon>
        <taxon>Malvoideae</taxon>
        <taxon>Hibiscus</taxon>
    </lineage>
</organism>
<dbReference type="Gene3D" id="1.10.110.10">
    <property type="entry name" value="Plant lipid-transfer and hydrophobic proteins"/>
    <property type="match status" value="1"/>
</dbReference>
<dbReference type="InterPro" id="IPR016140">
    <property type="entry name" value="Bifunc_inhib/LTP/seed_store"/>
</dbReference>
<evidence type="ECO:0000313" key="7">
    <source>
        <dbReference type="EMBL" id="KAE8732174.1"/>
    </source>
</evidence>
<evidence type="ECO:0000256" key="4">
    <source>
        <dbReference type="ARBA" id="ARBA00023157"/>
    </source>
</evidence>
<keyword evidence="5" id="KW-0472">Membrane</keyword>
<comment type="caution">
    <text evidence="7">The sequence shown here is derived from an EMBL/GenBank/DDBJ whole genome shotgun (WGS) entry which is preliminary data.</text>
</comment>
<evidence type="ECO:0000256" key="2">
    <source>
        <dbReference type="ARBA" id="ARBA00022761"/>
    </source>
</evidence>
<keyword evidence="3" id="KW-0708">Seed storage protein</keyword>
<proteinExistence type="inferred from homology"/>
<dbReference type="GO" id="GO:0045735">
    <property type="term" value="F:nutrient reservoir activity"/>
    <property type="evidence" value="ECO:0007669"/>
    <property type="project" value="UniProtKB-KW"/>
</dbReference>
<evidence type="ECO:0000256" key="5">
    <source>
        <dbReference type="SAM" id="Phobius"/>
    </source>
</evidence>
<reference evidence="7" key="1">
    <citation type="submission" date="2019-09" db="EMBL/GenBank/DDBJ databases">
        <title>Draft genome information of white flower Hibiscus syriacus.</title>
        <authorList>
            <person name="Kim Y.-M."/>
        </authorList>
    </citation>
    <scope>NUCLEOTIDE SEQUENCE [LARGE SCALE GENOMIC DNA]</scope>
    <source>
        <strain evidence="7">YM2019G1</strain>
    </source>
</reference>
<dbReference type="PANTHER" id="PTHR35496">
    <property type="entry name" value="2S SEED STORAGE PROTEIN 1-RELATED"/>
    <property type="match status" value="1"/>
</dbReference>
<name>A0A6A3CUN0_HIBSY</name>
<comment type="similarity">
    <text evidence="1">Belongs to the 2S seed storage albumins family.</text>
</comment>
<dbReference type="PANTHER" id="PTHR35496:SF20">
    <property type="entry name" value="2S SEED STORAGE PROTEIN 1-RELATED"/>
    <property type="match status" value="1"/>
</dbReference>
<dbReference type="EMBL" id="VEPZ02000167">
    <property type="protein sequence ID" value="KAE8732174.1"/>
    <property type="molecule type" value="Genomic_DNA"/>
</dbReference>
<dbReference type="Proteomes" id="UP000436088">
    <property type="component" value="Unassembled WGS sequence"/>
</dbReference>
<accession>A0A6A3CUN0</accession>